<evidence type="ECO:0000313" key="2">
    <source>
        <dbReference type="Proteomes" id="UP000308600"/>
    </source>
</evidence>
<proteinExistence type="predicted"/>
<organism evidence="1 2">
    <name type="scientific">Pluteus cervinus</name>
    <dbReference type="NCBI Taxonomy" id="181527"/>
    <lineage>
        <taxon>Eukaryota</taxon>
        <taxon>Fungi</taxon>
        <taxon>Dikarya</taxon>
        <taxon>Basidiomycota</taxon>
        <taxon>Agaricomycotina</taxon>
        <taxon>Agaricomycetes</taxon>
        <taxon>Agaricomycetidae</taxon>
        <taxon>Agaricales</taxon>
        <taxon>Pluteineae</taxon>
        <taxon>Pluteaceae</taxon>
        <taxon>Pluteus</taxon>
    </lineage>
</organism>
<keyword evidence="2" id="KW-1185">Reference proteome</keyword>
<evidence type="ECO:0000313" key="1">
    <source>
        <dbReference type="EMBL" id="TFK62280.1"/>
    </source>
</evidence>
<sequence length="195" mass="21806">MKANFGHLNQASPGPSEYTGVVGSSSRLPPSKWSPPLHSPLKHHISSTRLKVKRYTDGYPRASFKGYKTWRQADQAWQDVLDRRNAEWTPTPTAFQVQIDTTVQNDDLETVLSSSLEASSVSSVEHEEWWVLLEGDRPGVYNSLTDVREAEGTADRCVRQKVGSEEVANQIFVEEYKAGQVKPLCLRCSLGGLQM</sequence>
<dbReference type="Proteomes" id="UP000308600">
    <property type="component" value="Unassembled WGS sequence"/>
</dbReference>
<gene>
    <name evidence="1" type="ORF">BDN72DRAFT_903367</name>
</gene>
<name>A0ACD3A9C5_9AGAR</name>
<dbReference type="EMBL" id="ML208593">
    <property type="protein sequence ID" value="TFK62280.1"/>
    <property type="molecule type" value="Genomic_DNA"/>
</dbReference>
<protein>
    <submittedName>
        <fullName evidence="1">Uncharacterized protein</fullName>
    </submittedName>
</protein>
<reference evidence="1 2" key="1">
    <citation type="journal article" date="2019" name="Nat. Ecol. Evol.">
        <title>Megaphylogeny resolves global patterns of mushroom evolution.</title>
        <authorList>
            <person name="Varga T."/>
            <person name="Krizsan K."/>
            <person name="Foldi C."/>
            <person name="Dima B."/>
            <person name="Sanchez-Garcia M."/>
            <person name="Sanchez-Ramirez S."/>
            <person name="Szollosi G.J."/>
            <person name="Szarkandi J.G."/>
            <person name="Papp V."/>
            <person name="Albert L."/>
            <person name="Andreopoulos W."/>
            <person name="Angelini C."/>
            <person name="Antonin V."/>
            <person name="Barry K.W."/>
            <person name="Bougher N.L."/>
            <person name="Buchanan P."/>
            <person name="Buyck B."/>
            <person name="Bense V."/>
            <person name="Catcheside P."/>
            <person name="Chovatia M."/>
            <person name="Cooper J."/>
            <person name="Damon W."/>
            <person name="Desjardin D."/>
            <person name="Finy P."/>
            <person name="Geml J."/>
            <person name="Haridas S."/>
            <person name="Hughes K."/>
            <person name="Justo A."/>
            <person name="Karasinski D."/>
            <person name="Kautmanova I."/>
            <person name="Kiss B."/>
            <person name="Kocsube S."/>
            <person name="Kotiranta H."/>
            <person name="LaButti K.M."/>
            <person name="Lechner B.E."/>
            <person name="Liimatainen K."/>
            <person name="Lipzen A."/>
            <person name="Lukacs Z."/>
            <person name="Mihaltcheva S."/>
            <person name="Morgado L.N."/>
            <person name="Niskanen T."/>
            <person name="Noordeloos M.E."/>
            <person name="Ohm R.A."/>
            <person name="Ortiz-Santana B."/>
            <person name="Ovrebo C."/>
            <person name="Racz N."/>
            <person name="Riley R."/>
            <person name="Savchenko A."/>
            <person name="Shiryaev A."/>
            <person name="Soop K."/>
            <person name="Spirin V."/>
            <person name="Szebenyi C."/>
            <person name="Tomsovsky M."/>
            <person name="Tulloss R.E."/>
            <person name="Uehling J."/>
            <person name="Grigoriev I.V."/>
            <person name="Vagvolgyi C."/>
            <person name="Papp T."/>
            <person name="Martin F.M."/>
            <person name="Miettinen O."/>
            <person name="Hibbett D.S."/>
            <person name="Nagy L.G."/>
        </authorList>
    </citation>
    <scope>NUCLEOTIDE SEQUENCE [LARGE SCALE GENOMIC DNA]</scope>
    <source>
        <strain evidence="1 2">NL-1719</strain>
    </source>
</reference>
<accession>A0ACD3A9C5</accession>